<dbReference type="AlphaFoldDB" id="A0A2S3VLY5"/>
<keyword evidence="2" id="KW-1185">Reference proteome</keyword>
<dbReference type="EMBL" id="MUJK01000005">
    <property type="protein sequence ID" value="POF40978.1"/>
    <property type="molecule type" value="Genomic_DNA"/>
</dbReference>
<proteinExistence type="predicted"/>
<accession>A0A2S3VLY5</accession>
<organism evidence="1 2">
    <name type="scientific">Pseudomonas laurylsulfativorans</name>
    <dbReference type="NCBI Taxonomy" id="1943631"/>
    <lineage>
        <taxon>Bacteria</taxon>
        <taxon>Pseudomonadati</taxon>
        <taxon>Pseudomonadota</taxon>
        <taxon>Gammaproteobacteria</taxon>
        <taxon>Pseudomonadales</taxon>
        <taxon>Pseudomonadaceae</taxon>
        <taxon>Pseudomonas</taxon>
    </lineage>
</organism>
<comment type="caution">
    <text evidence="1">The sequence shown here is derived from an EMBL/GenBank/DDBJ whole genome shotgun (WGS) entry which is preliminary data.</text>
</comment>
<name>A0A2S3VLY5_9PSED</name>
<evidence type="ECO:0000313" key="1">
    <source>
        <dbReference type="EMBL" id="POF40978.1"/>
    </source>
</evidence>
<sequence length="63" mass="6973">MLTGFLVADMVYLLAEVSAAHTRPLLQPPLGHVDTIESVALQRTEKLLRRRKSSSPLRAFSLA</sequence>
<reference evidence="2" key="1">
    <citation type="submission" date="2017-02" db="EMBL/GenBank/DDBJ databases">
        <authorList>
            <person name="Furmanczyk E.M."/>
        </authorList>
    </citation>
    <scope>NUCLEOTIDE SEQUENCE [LARGE SCALE GENOMIC DNA]</scope>
    <source>
        <strain evidence="2">AP3_22</strain>
    </source>
</reference>
<evidence type="ECO:0000313" key="2">
    <source>
        <dbReference type="Proteomes" id="UP000237440"/>
    </source>
</evidence>
<gene>
    <name evidence="1" type="ORF">B0D71_17210</name>
</gene>
<protein>
    <submittedName>
        <fullName evidence="1">Uncharacterized protein</fullName>
    </submittedName>
</protein>
<dbReference type="Proteomes" id="UP000237440">
    <property type="component" value="Unassembled WGS sequence"/>
</dbReference>